<keyword evidence="2 4" id="KW-0802">TPR repeat</keyword>
<keyword evidence="7" id="KW-1185">Reference proteome</keyword>
<reference evidence="6" key="1">
    <citation type="submission" date="2021-02" db="EMBL/GenBank/DDBJ databases">
        <title>First Annotated Genome of the Yellow-green Alga Tribonema minus.</title>
        <authorList>
            <person name="Mahan K.M."/>
        </authorList>
    </citation>
    <scope>NUCLEOTIDE SEQUENCE</scope>
    <source>
        <strain evidence="6">UTEX B ZZ1240</strain>
    </source>
</reference>
<name>A0A835Z7L5_9STRA</name>
<dbReference type="Gene3D" id="1.25.40.10">
    <property type="entry name" value="Tetratricopeptide repeat domain"/>
    <property type="match status" value="3"/>
</dbReference>
<dbReference type="SMART" id="SM00028">
    <property type="entry name" value="TPR"/>
    <property type="match status" value="8"/>
</dbReference>
<proteinExistence type="inferred from homology"/>
<sequence length="431" mass="47654">MPADDTHEEKYDDNNSTGTIDPPQWPGRDRLNWLIYLTFVRRDFKECMSLIEQQLRAHRGLCEYPLYAKGLLLRMEGKIADSLLLFQAAICLNPDSSTYLKQVGRCFYLLGKHKAALGVYDQAEKLCSEDWEVWHNKGLCYTYLRHNDAAAAAYEQANSICRHDATFLQLGRVLQLKGDAAAAVAVYEEALEFSPESSELLTALGLLHLGAGRGAQAFDCLGSALTHDARNVRAILAAGSVMQDNDDMDVALVKYRVAAVHAPNSAQLWNNVGMCFYGKGKLVAAVACLKRAQYLDPFAWKVNFNLGLIHLGTQQYASAFHYFSAAINMNPAHARSYAHLGVALSRLDDFDNACAAYDKALELDGGDATTVLNYAIALCANDEPERARALYERLTRLMEDGAGYAEERDADVIAQMLALQRTLGLGLEAHQ</sequence>
<dbReference type="PANTHER" id="PTHR44186">
    <property type="match status" value="1"/>
</dbReference>
<dbReference type="InterPro" id="IPR019734">
    <property type="entry name" value="TPR_rpt"/>
</dbReference>
<organism evidence="6 7">
    <name type="scientific">Tribonema minus</name>
    <dbReference type="NCBI Taxonomy" id="303371"/>
    <lineage>
        <taxon>Eukaryota</taxon>
        <taxon>Sar</taxon>
        <taxon>Stramenopiles</taxon>
        <taxon>Ochrophyta</taxon>
        <taxon>PX clade</taxon>
        <taxon>Xanthophyceae</taxon>
        <taxon>Tribonematales</taxon>
        <taxon>Tribonemataceae</taxon>
        <taxon>Tribonema</taxon>
    </lineage>
</organism>
<dbReference type="Pfam" id="PF13181">
    <property type="entry name" value="TPR_8"/>
    <property type="match status" value="3"/>
</dbReference>
<protein>
    <submittedName>
        <fullName evidence="6">Bardet-Biedl syndrome 4</fullName>
    </submittedName>
</protein>
<gene>
    <name evidence="6" type="ORF">JKP88DRAFT_269524</name>
</gene>
<dbReference type="OrthoDB" id="309339at2759"/>
<feature type="region of interest" description="Disordered" evidence="5">
    <location>
        <begin position="1"/>
        <end position="23"/>
    </location>
</feature>
<dbReference type="GO" id="GO:0060271">
    <property type="term" value="P:cilium assembly"/>
    <property type="evidence" value="ECO:0007669"/>
    <property type="project" value="TreeGrafter"/>
</dbReference>
<comment type="caution">
    <text evidence="6">The sequence shown here is derived from an EMBL/GenBank/DDBJ whole genome shotgun (WGS) entry which is preliminary data.</text>
</comment>
<evidence type="ECO:0000256" key="4">
    <source>
        <dbReference type="PROSITE-ProRule" id="PRU00339"/>
    </source>
</evidence>
<dbReference type="GO" id="GO:0061512">
    <property type="term" value="P:protein localization to cilium"/>
    <property type="evidence" value="ECO:0007669"/>
    <property type="project" value="TreeGrafter"/>
</dbReference>
<dbReference type="Pfam" id="PF13432">
    <property type="entry name" value="TPR_16"/>
    <property type="match status" value="2"/>
</dbReference>
<feature type="repeat" description="TPR" evidence="4">
    <location>
        <begin position="300"/>
        <end position="333"/>
    </location>
</feature>
<dbReference type="InterPro" id="IPR011990">
    <property type="entry name" value="TPR-like_helical_dom_sf"/>
</dbReference>
<feature type="repeat" description="TPR" evidence="4">
    <location>
        <begin position="266"/>
        <end position="299"/>
    </location>
</feature>
<evidence type="ECO:0000256" key="1">
    <source>
        <dbReference type="ARBA" id="ARBA00022737"/>
    </source>
</evidence>
<evidence type="ECO:0000256" key="3">
    <source>
        <dbReference type="ARBA" id="ARBA00023778"/>
    </source>
</evidence>
<evidence type="ECO:0000256" key="5">
    <source>
        <dbReference type="SAM" id="MobiDB-lite"/>
    </source>
</evidence>
<dbReference type="EMBL" id="JAFCMP010000079">
    <property type="protein sequence ID" value="KAG5187948.1"/>
    <property type="molecule type" value="Genomic_DNA"/>
</dbReference>
<dbReference type="Proteomes" id="UP000664859">
    <property type="component" value="Unassembled WGS sequence"/>
</dbReference>
<evidence type="ECO:0000313" key="6">
    <source>
        <dbReference type="EMBL" id="KAG5187948.1"/>
    </source>
</evidence>
<dbReference type="GO" id="GO:0036064">
    <property type="term" value="C:ciliary basal body"/>
    <property type="evidence" value="ECO:0007669"/>
    <property type="project" value="TreeGrafter"/>
</dbReference>
<dbReference type="AlphaFoldDB" id="A0A835Z7L5"/>
<feature type="compositionally biased region" description="Basic and acidic residues" evidence="5">
    <location>
        <begin position="1"/>
        <end position="13"/>
    </location>
</feature>
<feature type="repeat" description="TPR" evidence="4">
    <location>
        <begin position="164"/>
        <end position="197"/>
    </location>
</feature>
<feature type="repeat" description="TPR" evidence="4">
    <location>
        <begin position="334"/>
        <end position="367"/>
    </location>
</feature>
<evidence type="ECO:0000256" key="2">
    <source>
        <dbReference type="ARBA" id="ARBA00022803"/>
    </source>
</evidence>
<dbReference type="PANTHER" id="PTHR44186:SF1">
    <property type="entry name" value="BARDET-BIEDL SYNDROME 4 PROTEIN"/>
    <property type="match status" value="1"/>
</dbReference>
<evidence type="ECO:0000313" key="7">
    <source>
        <dbReference type="Proteomes" id="UP000664859"/>
    </source>
</evidence>
<accession>A0A835Z7L5</accession>
<dbReference type="SUPFAM" id="SSF48452">
    <property type="entry name" value="TPR-like"/>
    <property type="match status" value="1"/>
</dbReference>
<comment type="similarity">
    <text evidence="3">Belongs to the BBS4 family.</text>
</comment>
<keyword evidence="1" id="KW-0677">Repeat</keyword>
<dbReference type="PROSITE" id="PS50005">
    <property type="entry name" value="TPR"/>
    <property type="match status" value="4"/>
</dbReference>